<gene>
    <name evidence="1" type="ORF">OLC1_LOCUS11088</name>
</gene>
<accession>A0AAV1D1B2</accession>
<evidence type="ECO:0000313" key="2">
    <source>
        <dbReference type="Proteomes" id="UP001161247"/>
    </source>
</evidence>
<sequence length="136" mass="15343">MYRSVRVEKATCALDSHDFSKDSDDIFPIPEQQNNTSPDNRFLSVGYYFITFMARVDDDDDSSSREEAFVGEYVVYPASSVEKSMAVFCQKKSVVFEGWEKSKNTCKCRLPCCDPGRIFAGDYAAKNRLARSKAAS</sequence>
<protein>
    <submittedName>
        <fullName evidence="1">OLC1v1038852C1</fullName>
    </submittedName>
</protein>
<dbReference type="EMBL" id="OX459121">
    <property type="protein sequence ID" value="CAI9101512.1"/>
    <property type="molecule type" value="Genomic_DNA"/>
</dbReference>
<dbReference type="AlphaFoldDB" id="A0AAV1D1B2"/>
<dbReference type="Proteomes" id="UP001161247">
    <property type="component" value="Chromosome 4"/>
</dbReference>
<evidence type="ECO:0000313" key="1">
    <source>
        <dbReference type="EMBL" id="CAI9101512.1"/>
    </source>
</evidence>
<reference evidence="1" key="1">
    <citation type="submission" date="2023-03" db="EMBL/GenBank/DDBJ databases">
        <authorList>
            <person name="Julca I."/>
        </authorList>
    </citation>
    <scope>NUCLEOTIDE SEQUENCE</scope>
</reference>
<organism evidence="1 2">
    <name type="scientific">Oldenlandia corymbosa var. corymbosa</name>
    <dbReference type="NCBI Taxonomy" id="529605"/>
    <lineage>
        <taxon>Eukaryota</taxon>
        <taxon>Viridiplantae</taxon>
        <taxon>Streptophyta</taxon>
        <taxon>Embryophyta</taxon>
        <taxon>Tracheophyta</taxon>
        <taxon>Spermatophyta</taxon>
        <taxon>Magnoliopsida</taxon>
        <taxon>eudicotyledons</taxon>
        <taxon>Gunneridae</taxon>
        <taxon>Pentapetalae</taxon>
        <taxon>asterids</taxon>
        <taxon>lamiids</taxon>
        <taxon>Gentianales</taxon>
        <taxon>Rubiaceae</taxon>
        <taxon>Rubioideae</taxon>
        <taxon>Spermacoceae</taxon>
        <taxon>Hedyotis-Oldenlandia complex</taxon>
        <taxon>Oldenlandia</taxon>
    </lineage>
</organism>
<name>A0AAV1D1B2_OLDCO</name>
<proteinExistence type="predicted"/>
<keyword evidence="2" id="KW-1185">Reference proteome</keyword>